<keyword evidence="1" id="KW-0472">Membrane</keyword>
<gene>
    <name evidence="2" type="ORF">METZ01_LOCUS426173</name>
</gene>
<dbReference type="EMBL" id="UINC01169667">
    <property type="protein sequence ID" value="SVD73319.1"/>
    <property type="molecule type" value="Genomic_DNA"/>
</dbReference>
<protein>
    <recommendedName>
        <fullName evidence="3">Oxidoreductase molybdopterin-binding domain-containing protein</fullName>
    </recommendedName>
</protein>
<evidence type="ECO:0000313" key="2">
    <source>
        <dbReference type="EMBL" id="SVD73319.1"/>
    </source>
</evidence>
<feature type="transmembrane region" description="Helical" evidence="1">
    <location>
        <begin position="164"/>
        <end position="186"/>
    </location>
</feature>
<name>A0A382XR49_9ZZZZ</name>
<feature type="non-terminal residue" evidence="2">
    <location>
        <position position="214"/>
    </location>
</feature>
<organism evidence="2">
    <name type="scientific">marine metagenome</name>
    <dbReference type="NCBI Taxonomy" id="408172"/>
    <lineage>
        <taxon>unclassified sequences</taxon>
        <taxon>metagenomes</taxon>
        <taxon>ecological metagenomes</taxon>
    </lineage>
</organism>
<evidence type="ECO:0000256" key="1">
    <source>
        <dbReference type="SAM" id="Phobius"/>
    </source>
</evidence>
<sequence>VKQSSVTAALLGAAVAALALALGEFVGIAFGDLSLVAAVGDVVVDLAPGRFVRWTIGLLGAAQKPALLTGVVLLVLAVGAGTGIRARSAQGLVGAAYVVFGLVGVIAAARAGSALIGLVAASTAVMVGLFALRRGVGLLTFVPVEDGDSPFEDPRDKVASRRGFLTYASGMTLAAGVIGYGSRFVADQGTEEMRRQVAIPRVRRTVTDRPSSTS</sequence>
<feature type="transmembrane region" description="Helical" evidence="1">
    <location>
        <begin position="66"/>
        <end position="84"/>
    </location>
</feature>
<evidence type="ECO:0008006" key="3">
    <source>
        <dbReference type="Google" id="ProtNLM"/>
    </source>
</evidence>
<accession>A0A382XR49</accession>
<keyword evidence="1" id="KW-1133">Transmembrane helix</keyword>
<feature type="transmembrane region" description="Helical" evidence="1">
    <location>
        <begin position="115"/>
        <end position="132"/>
    </location>
</feature>
<proteinExistence type="predicted"/>
<reference evidence="2" key="1">
    <citation type="submission" date="2018-05" db="EMBL/GenBank/DDBJ databases">
        <authorList>
            <person name="Lanie J.A."/>
            <person name="Ng W.-L."/>
            <person name="Kazmierczak K.M."/>
            <person name="Andrzejewski T.M."/>
            <person name="Davidsen T.M."/>
            <person name="Wayne K.J."/>
            <person name="Tettelin H."/>
            <person name="Glass J.I."/>
            <person name="Rusch D."/>
            <person name="Podicherti R."/>
            <person name="Tsui H.-C.T."/>
            <person name="Winkler M.E."/>
        </authorList>
    </citation>
    <scope>NUCLEOTIDE SEQUENCE</scope>
</reference>
<keyword evidence="1" id="KW-0812">Transmembrane</keyword>
<feature type="non-terminal residue" evidence="2">
    <location>
        <position position="1"/>
    </location>
</feature>
<dbReference type="AlphaFoldDB" id="A0A382XR49"/>
<feature type="transmembrane region" description="Helical" evidence="1">
    <location>
        <begin position="91"/>
        <end position="109"/>
    </location>
</feature>